<sequence>MGNYFLPHPLQRQKKGHTQKTQIITDPEGRIRAVSKTYPGRTHDSAIYKKQKRRDRFSGVPKKAENGYQGLRKYDRNAQIPYKKPRGGELTAEQKDLYL</sequence>
<evidence type="ECO:0000259" key="4">
    <source>
        <dbReference type="Pfam" id="PF13359"/>
    </source>
</evidence>
<comment type="caution">
    <text evidence="5">The sequence shown here is derived from an EMBL/GenBank/DDBJ whole genome shotgun (WGS) entry which is preliminary data.</text>
</comment>
<dbReference type="EMBL" id="BEXT01000001">
    <property type="protein sequence ID" value="GBC61784.1"/>
    <property type="molecule type" value="Genomic_DNA"/>
</dbReference>
<reference evidence="6" key="1">
    <citation type="submission" date="2017-11" db="EMBL/GenBank/DDBJ databases">
        <authorList>
            <person name="Watanabe M."/>
            <person name="Kojima H."/>
        </authorList>
    </citation>
    <scope>NUCLEOTIDE SEQUENCE [LARGE SCALE GENOMIC DNA]</scope>
    <source>
        <strain evidence="6">Tokyo 01</strain>
    </source>
</reference>
<proteinExistence type="predicted"/>
<evidence type="ECO:0000256" key="2">
    <source>
        <dbReference type="ARBA" id="ARBA00022723"/>
    </source>
</evidence>
<name>A0A401FXX0_9BACT</name>
<comment type="cofactor">
    <cofactor evidence="1">
        <name>a divalent metal cation</name>
        <dbReference type="ChEBI" id="CHEBI:60240"/>
    </cofactor>
</comment>
<evidence type="ECO:0000256" key="1">
    <source>
        <dbReference type="ARBA" id="ARBA00001968"/>
    </source>
</evidence>
<keyword evidence="2" id="KW-0479">Metal-binding</keyword>
<feature type="region of interest" description="Disordered" evidence="3">
    <location>
        <begin position="1"/>
        <end position="22"/>
    </location>
</feature>
<evidence type="ECO:0000256" key="3">
    <source>
        <dbReference type="SAM" id="MobiDB-lite"/>
    </source>
</evidence>
<feature type="region of interest" description="Disordered" evidence="3">
    <location>
        <begin position="42"/>
        <end position="99"/>
    </location>
</feature>
<reference evidence="6" key="2">
    <citation type="submission" date="2019-01" db="EMBL/GenBank/DDBJ databases">
        <title>Genome sequence of Desulfonema ishimotonii strain Tokyo 01.</title>
        <authorList>
            <person name="Fukui M."/>
        </authorList>
    </citation>
    <scope>NUCLEOTIDE SEQUENCE [LARGE SCALE GENOMIC DNA]</scope>
    <source>
        <strain evidence="6">Tokyo 01</strain>
    </source>
</reference>
<accession>A0A401FXX0</accession>
<dbReference type="Pfam" id="PF13359">
    <property type="entry name" value="DDE_Tnp_4"/>
    <property type="match status" value="1"/>
</dbReference>
<dbReference type="Proteomes" id="UP000288096">
    <property type="component" value="Unassembled WGS sequence"/>
</dbReference>
<evidence type="ECO:0000313" key="5">
    <source>
        <dbReference type="EMBL" id="GBC61784.1"/>
    </source>
</evidence>
<feature type="domain" description="DDE Tnp4" evidence="4">
    <location>
        <begin position="13"/>
        <end position="95"/>
    </location>
</feature>
<protein>
    <submittedName>
        <fullName evidence="5">IS5/IS1182 family transposase</fullName>
    </submittedName>
</protein>
<dbReference type="InterPro" id="IPR027806">
    <property type="entry name" value="HARBI1_dom"/>
</dbReference>
<evidence type="ECO:0000313" key="6">
    <source>
        <dbReference type="Proteomes" id="UP000288096"/>
    </source>
</evidence>
<gene>
    <name evidence="5" type="ORF">DENIS_2746</name>
</gene>
<organism evidence="5 6">
    <name type="scientific">Desulfonema ishimotonii</name>
    <dbReference type="NCBI Taxonomy" id="45657"/>
    <lineage>
        <taxon>Bacteria</taxon>
        <taxon>Pseudomonadati</taxon>
        <taxon>Thermodesulfobacteriota</taxon>
        <taxon>Desulfobacteria</taxon>
        <taxon>Desulfobacterales</taxon>
        <taxon>Desulfococcaceae</taxon>
        <taxon>Desulfonema</taxon>
    </lineage>
</organism>
<dbReference type="AlphaFoldDB" id="A0A401FXX0"/>
<dbReference type="GO" id="GO:0046872">
    <property type="term" value="F:metal ion binding"/>
    <property type="evidence" value="ECO:0007669"/>
    <property type="project" value="UniProtKB-KW"/>
</dbReference>
<keyword evidence="6" id="KW-1185">Reference proteome</keyword>